<evidence type="ECO:0000259" key="8">
    <source>
        <dbReference type="Pfam" id="PF12704"/>
    </source>
</evidence>
<accession>A0ABP7YUY9</accession>
<reference evidence="10" key="1">
    <citation type="journal article" date="2019" name="Int. J. Syst. Evol. Microbiol.">
        <title>The Global Catalogue of Microorganisms (GCM) 10K type strain sequencing project: providing services to taxonomists for standard genome sequencing and annotation.</title>
        <authorList>
            <consortium name="The Broad Institute Genomics Platform"/>
            <consortium name="The Broad Institute Genome Sequencing Center for Infectious Disease"/>
            <person name="Wu L."/>
            <person name="Ma J."/>
        </authorList>
    </citation>
    <scope>NUCLEOTIDE SEQUENCE [LARGE SCALE GENOMIC DNA]</scope>
    <source>
        <strain evidence="10">JCM 16704</strain>
    </source>
</reference>
<feature type="domain" description="MacB-like periplasmic core" evidence="8">
    <location>
        <begin position="462"/>
        <end position="633"/>
    </location>
</feature>
<name>A0ABP7YUY9_9SPHI</name>
<evidence type="ECO:0000256" key="6">
    <source>
        <dbReference type="SAM" id="Phobius"/>
    </source>
</evidence>
<dbReference type="PANTHER" id="PTHR30572:SF18">
    <property type="entry name" value="ABC-TYPE MACROLIDE FAMILY EXPORT SYSTEM PERMEASE COMPONENT 2"/>
    <property type="match status" value="1"/>
</dbReference>
<comment type="subcellular location">
    <subcellularLocation>
        <location evidence="1">Cell membrane</location>
        <topology evidence="1">Multi-pass membrane protein</topology>
    </subcellularLocation>
</comment>
<keyword evidence="2" id="KW-1003">Cell membrane</keyword>
<feature type="domain" description="ABC3 transporter permease C-terminal" evidence="7">
    <location>
        <begin position="684"/>
        <end position="796"/>
    </location>
</feature>
<feature type="transmembrane region" description="Helical" evidence="6">
    <location>
        <begin position="684"/>
        <end position="705"/>
    </location>
</feature>
<feature type="transmembrane region" description="Helical" evidence="6">
    <location>
        <begin position="767"/>
        <end position="786"/>
    </location>
</feature>
<keyword evidence="4 6" id="KW-1133">Transmembrane helix</keyword>
<organism evidence="9 10">
    <name type="scientific">Sphingobacterium kyonggiense</name>
    <dbReference type="NCBI Taxonomy" id="714075"/>
    <lineage>
        <taxon>Bacteria</taxon>
        <taxon>Pseudomonadati</taxon>
        <taxon>Bacteroidota</taxon>
        <taxon>Sphingobacteriia</taxon>
        <taxon>Sphingobacteriales</taxon>
        <taxon>Sphingobacteriaceae</taxon>
        <taxon>Sphingobacterium</taxon>
    </lineage>
</organism>
<keyword evidence="5 6" id="KW-0472">Membrane</keyword>
<dbReference type="InterPro" id="IPR003838">
    <property type="entry name" value="ABC3_permease_C"/>
</dbReference>
<dbReference type="Pfam" id="PF02687">
    <property type="entry name" value="FtsX"/>
    <property type="match status" value="2"/>
</dbReference>
<evidence type="ECO:0000256" key="4">
    <source>
        <dbReference type="ARBA" id="ARBA00022989"/>
    </source>
</evidence>
<feature type="domain" description="ABC3 transporter permease C-terminal" evidence="7">
    <location>
        <begin position="297"/>
        <end position="408"/>
    </location>
</feature>
<dbReference type="PANTHER" id="PTHR30572">
    <property type="entry name" value="MEMBRANE COMPONENT OF TRANSPORTER-RELATED"/>
    <property type="match status" value="1"/>
</dbReference>
<keyword evidence="10" id="KW-1185">Reference proteome</keyword>
<gene>
    <name evidence="9" type="ORF">GCM10022216_22140</name>
</gene>
<evidence type="ECO:0000313" key="9">
    <source>
        <dbReference type="EMBL" id="GAA4141797.1"/>
    </source>
</evidence>
<feature type="transmembrane region" description="Helical" evidence="6">
    <location>
        <begin position="426"/>
        <end position="447"/>
    </location>
</feature>
<dbReference type="Proteomes" id="UP001500101">
    <property type="component" value="Unassembled WGS sequence"/>
</dbReference>
<dbReference type="InterPro" id="IPR025857">
    <property type="entry name" value="MacB_PCD"/>
</dbReference>
<feature type="transmembrane region" description="Helical" evidence="6">
    <location>
        <begin position="383"/>
        <end position="405"/>
    </location>
</feature>
<feature type="transmembrane region" description="Helical" evidence="6">
    <location>
        <begin position="731"/>
        <end position="752"/>
    </location>
</feature>
<evidence type="ECO:0000256" key="1">
    <source>
        <dbReference type="ARBA" id="ARBA00004651"/>
    </source>
</evidence>
<dbReference type="EMBL" id="BAAAZI010000009">
    <property type="protein sequence ID" value="GAA4141797.1"/>
    <property type="molecule type" value="Genomic_DNA"/>
</dbReference>
<evidence type="ECO:0000256" key="5">
    <source>
        <dbReference type="ARBA" id="ARBA00023136"/>
    </source>
</evidence>
<feature type="transmembrane region" description="Helical" evidence="6">
    <location>
        <begin position="336"/>
        <end position="363"/>
    </location>
</feature>
<feature type="transmembrane region" description="Helical" evidence="6">
    <location>
        <begin position="21"/>
        <end position="41"/>
    </location>
</feature>
<evidence type="ECO:0000256" key="2">
    <source>
        <dbReference type="ARBA" id="ARBA00022475"/>
    </source>
</evidence>
<comment type="caution">
    <text evidence="9">The sequence shown here is derived from an EMBL/GenBank/DDBJ whole genome shotgun (WGS) entry which is preliminary data.</text>
</comment>
<proteinExistence type="predicted"/>
<feature type="transmembrane region" description="Helical" evidence="6">
    <location>
        <begin position="290"/>
        <end position="315"/>
    </location>
</feature>
<sequence>MLKNWFKIFWYNCMRNKFFSLLTVVGLAVGFAISMLALSYWTAEKSINQWNSEKENIYQIVRTPLSKEYSTAYQPNIMSYYLKQKDLIADYCYLDGFYHQESYAFKGKVVNTKKNFRSQGNFFEYFPFEKITGSYQGFKETVDAIALEESYAISLFGNLTAGIDQIITDSYGKAWTVKLIYRLNAKSSVLPIAINTYWNKNVQTEDYGWFNFGAGSLIKLKENVSKETLTKEIYSAYESHLLAMSAKNRGISLEAYKEEGNDIIFTLEPLSRLYQESKASLLPEGLSNHLFLYLNIGFAGLILLLSLINFINLTATQALKRGKEMGLRRVMGSNSWTFYLQYLFETSLIFVSSFVLALVLVEWTSPFYNQLLNFDIVVGLKEISIFFISMILMVLVVSSFPALFLSNIHLQNMLKGQYGSSKAGKFVRNASLVLQFAIATFFILVSVNANKQIDFLGKMNLGFTGDQIIRINFQPNQKKNAFEFYKTFEQELRKVPGVQDLSVTNFSLSDGVTVSSTTVNYQTNTSQVTNIGMDEHFLDMLQIKLAAGRSFDSKLASDSLESILLNETAVNELKMADPLNKVIKWWGKDRRIIGVVKDFNSFDLEQNVNPMIFVNLNGNPDVNAYVNSIYVKMDVSKFENGISALESFWKKRVDQYFPFEYEFVDKAFANTYAKYVQQRNLFNILNSIVVFIALLGLFALASFTIERKFKEIAIRKVLGAETPNLLKQLTMVYFILFLLGFLLTVVPSYYLIQSWLENFAYRIEISWISYLIAFVGLLLLTMVTVLSKAYKATKINTLSYLKYE</sequence>
<evidence type="ECO:0000313" key="10">
    <source>
        <dbReference type="Proteomes" id="UP001500101"/>
    </source>
</evidence>
<evidence type="ECO:0000259" key="7">
    <source>
        <dbReference type="Pfam" id="PF02687"/>
    </source>
</evidence>
<dbReference type="InterPro" id="IPR050250">
    <property type="entry name" value="Macrolide_Exporter_MacB"/>
</dbReference>
<protein>
    <submittedName>
        <fullName evidence="9">ABC transporter permease</fullName>
    </submittedName>
</protein>
<dbReference type="Pfam" id="PF12704">
    <property type="entry name" value="MacB_PCD"/>
    <property type="match status" value="1"/>
</dbReference>
<keyword evidence="3 6" id="KW-0812">Transmembrane</keyword>
<evidence type="ECO:0000256" key="3">
    <source>
        <dbReference type="ARBA" id="ARBA00022692"/>
    </source>
</evidence>